<comment type="similarity">
    <text evidence="2">Belongs to the CPA3 antiporters (TC 2.A.63) subunit E family.</text>
</comment>
<gene>
    <name evidence="9" type="ORF">HNR25_004187</name>
</gene>
<dbReference type="PANTHER" id="PTHR34584:SF1">
    <property type="entry name" value="NA(+)_H(+) ANTIPORTER SUBUNIT E1"/>
    <property type="match status" value="1"/>
</dbReference>
<dbReference type="GO" id="GO:0005886">
    <property type="term" value="C:plasma membrane"/>
    <property type="evidence" value="ECO:0007669"/>
    <property type="project" value="UniProtKB-SubCell"/>
</dbReference>
<dbReference type="PANTHER" id="PTHR34584">
    <property type="entry name" value="NA(+)/H(+) ANTIPORTER SUBUNIT E1"/>
    <property type="match status" value="1"/>
</dbReference>
<keyword evidence="4 8" id="KW-0812">Transmembrane</keyword>
<feature type="transmembrane region" description="Helical" evidence="8">
    <location>
        <begin position="73"/>
        <end position="99"/>
    </location>
</feature>
<evidence type="ECO:0000256" key="4">
    <source>
        <dbReference type="ARBA" id="ARBA00022692"/>
    </source>
</evidence>
<evidence type="ECO:0000313" key="9">
    <source>
        <dbReference type="EMBL" id="MBB6000436.1"/>
    </source>
</evidence>
<keyword evidence="6 8" id="KW-0472">Membrane</keyword>
<dbReference type="Pfam" id="PF01899">
    <property type="entry name" value="MNHE"/>
    <property type="match status" value="1"/>
</dbReference>
<sequence>MSAQPDAGAEPARPFRRRVLGRLAMAVWLTLMWVVLWGDVSLGTVIAGAGVAVGCYGAARLPHLPVRLHFRPAHVLLLFGHIAVEMVVSSVRVAFHALWRPARMRGAIVAVPMRTDADLLLVMVTAGLSLITGSLVIELNRDEGVLYVHGTPVATERSVRLLRRQVRRTEERFVRAFGTQDDIDEFEREERELRRADEENSEEETR</sequence>
<keyword evidence="3" id="KW-1003">Cell membrane</keyword>
<comment type="caution">
    <text evidence="9">The sequence shown here is derived from an EMBL/GenBank/DDBJ whole genome shotgun (WGS) entry which is preliminary data.</text>
</comment>
<dbReference type="AlphaFoldDB" id="A0A841EBS4"/>
<evidence type="ECO:0000256" key="8">
    <source>
        <dbReference type="SAM" id="Phobius"/>
    </source>
</evidence>
<dbReference type="GO" id="GO:0008324">
    <property type="term" value="F:monoatomic cation transmembrane transporter activity"/>
    <property type="evidence" value="ECO:0007669"/>
    <property type="project" value="InterPro"/>
</dbReference>
<feature type="transmembrane region" description="Helical" evidence="8">
    <location>
        <begin position="42"/>
        <end position="61"/>
    </location>
</feature>
<evidence type="ECO:0000313" key="10">
    <source>
        <dbReference type="Proteomes" id="UP000578077"/>
    </source>
</evidence>
<evidence type="ECO:0000256" key="3">
    <source>
        <dbReference type="ARBA" id="ARBA00022475"/>
    </source>
</evidence>
<keyword evidence="10" id="KW-1185">Reference proteome</keyword>
<dbReference type="Proteomes" id="UP000578077">
    <property type="component" value="Unassembled WGS sequence"/>
</dbReference>
<evidence type="ECO:0000256" key="5">
    <source>
        <dbReference type="ARBA" id="ARBA00022989"/>
    </source>
</evidence>
<evidence type="ECO:0000256" key="2">
    <source>
        <dbReference type="ARBA" id="ARBA00006228"/>
    </source>
</evidence>
<evidence type="ECO:0000256" key="6">
    <source>
        <dbReference type="ARBA" id="ARBA00023136"/>
    </source>
</evidence>
<dbReference type="NCBIfam" id="NF006521">
    <property type="entry name" value="PRK08965.1-5"/>
    <property type="match status" value="1"/>
</dbReference>
<dbReference type="InterPro" id="IPR002758">
    <property type="entry name" value="Cation_antiport_E"/>
</dbReference>
<protein>
    <submittedName>
        <fullName evidence="9">Multicomponent Na+:H+ antiporter subunit E</fullName>
    </submittedName>
</protein>
<organism evidence="9 10">
    <name type="scientific">Streptomonospora salina</name>
    <dbReference type="NCBI Taxonomy" id="104205"/>
    <lineage>
        <taxon>Bacteria</taxon>
        <taxon>Bacillati</taxon>
        <taxon>Actinomycetota</taxon>
        <taxon>Actinomycetes</taxon>
        <taxon>Streptosporangiales</taxon>
        <taxon>Nocardiopsidaceae</taxon>
        <taxon>Streptomonospora</taxon>
    </lineage>
</organism>
<reference evidence="9 10" key="1">
    <citation type="submission" date="2020-08" db="EMBL/GenBank/DDBJ databases">
        <title>Sequencing the genomes of 1000 actinobacteria strains.</title>
        <authorList>
            <person name="Klenk H.-P."/>
        </authorList>
    </citation>
    <scope>NUCLEOTIDE SEQUENCE [LARGE SCALE GENOMIC DNA]</scope>
    <source>
        <strain evidence="9 10">DSM 44593</strain>
    </source>
</reference>
<keyword evidence="5 8" id="KW-1133">Transmembrane helix</keyword>
<comment type="subcellular location">
    <subcellularLocation>
        <location evidence="1">Cell membrane</location>
        <topology evidence="1">Multi-pass membrane protein</topology>
    </subcellularLocation>
</comment>
<dbReference type="EMBL" id="JACHLY010000001">
    <property type="protein sequence ID" value="MBB6000436.1"/>
    <property type="molecule type" value="Genomic_DNA"/>
</dbReference>
<evidence type="ECO:0000256" key="1">
    <source>
        <dbReference type="ARBA" id="ARBA00004651"/>
    </source>
</evidence>
<keyword evidence="7" id="KW-0175">Coiled coil</keyword>
<name>A0A841EBS4_9ACTN</name>
<proteinExistence type="inferred from homology"/>
<dbReference type="RefSeq" id="WP_184637854.1">
    <property type="nucleotide sequence ID" value="NZ_BAABKT010000032.1"/>
</dbReference>
<accession>A0A841EBS4</accession>
<feature type="transmembrane region" description="Helical" evidence="8">
    <location>
        <begin position="119"/>
        <end position="137"/>
    </location>
</feature>
<feature type="coiled-coil region" evidence="7">
    <location>
        <begin position="179"/>
        <end position="206"/>
    </location>
</feature>
<evidence type="ECO:0000256" key="7">
    <source>
        <dbReference type="SAM" id="Coils"/>
    </source>
</evidence>
<feature type="transmembrane region" description="Helical" evidence="8">
    <location>
        <begin position="19"/>
        <end position="36"/>
    </location>
</feature>